<keyword evidence="7" id="KW-0333">Golgi apparatus</keyword>
<dbReference type="VEuPathDB" id="FungiDB:TAPDE_005318"/>
<evidence type="ECO:0000256" key="7">
    <source>
        <dbReference type="ARBA" id="ARBA00023034"/>
    </source>
</evidence>
<evidence type="ECO:0000256" key="1">
    <source>
        <dbReference type="ARBA" id="ARBA00004166"/>
    </source>
</evidence>
<reference evidence="10 11" key="1">
    <citation type="journal article" date="2013" name="MBio">
        <title>Genome sequencing of the plant pathogen Taphrina deformans, the causal agent of peach leaf curl.</title>
        <authorList>
            <person name="Cisse O.H."/>
            <person name="Almeida J.M.G.C.F."/>
            <person name="Fonseca A."/>
            <person name="Kumar A.A."/>
            <person name="Salojaervi J."/>
            <person name="Overmyer K."/>
            <person name="Hauser P.M."/>
            <person name="Pagni M."/>
        </authorList>
    </citation>
    <scope>NUCLEOTIDE SEQUENCE [LARGE SCALE GENOMIC DNA]</scope>
    <source>
        <strain evidence="11">PYCC 5710 / ATCC 11124 / CBS 356.35 / IMI 108563 / JCM 9778 / NBRC 8474</strain>
    </source>
</reference>
<evidence type="ECO:0000256" key="9">
    <source>
        <dbReference type="SAM" id="Phobius"/>
    </source>
</evidence>
<evidence type="ECO:0000256" key="3">
    <source>
        <dbReference type="ARBA" id="ARBA00009003"/>
    </source>
</evidence>
<dbReference type="PANTHER" id="PTHR32385:SF20">
    <property type="entry name" value="MANNOSYL PHOSPHORYLINOSITOL CERAMIDE SYNTHASE CSH1-RELATED"/>
    <property type="match status" value="1"/>
</dbReference>
<dbReference type="GO" id="GO:0033106">
    <property type="term" value="C:cis-Golgi network membrane"/>
    <property type="evidence" value="ECO:0007669"/>
    <property type="project" value="UniProtKB-ARBA"/>
</dbReference>
<evidence type="ECO:0008006" key="12">
    <source>
        <dbReference type="Google" id="ProtNLM"/>
    </source>
</evidence>
<gene>
    <name evidence="10" type="ORF">TAPDE_005318</name>
</gene>
<feature type="transmembrane region" description="Helical" evidence="9">
    <location>
        <begin position="6"/>
        <end position="31"/>
    </location>
</feature>
<dbReference type="Gene3D" id="3.90.550.20">
    <property type="match status" value="1"/>
</dbReference>
<dbReference type="InterPro" id="IPR029044">
    <property type="entry name" value="Nucleotide-diphossugar_trans"/>
</dbReference>
<comment type="caution">
    <text evidence="10">The sequence shown here is derived from an EMBL/GenBank/DDBJ whole genome shotgun (WGS) entry which is preliminary data.</text>
</comment>
<keyword evidence="6 9" id="KW-1133">Transmembrane helix</keyword>
<dbReference type="Proteomes" id="UP000013776">
    <property type="component" value="Unassembled WGS sequence"/>
</dbReference>
<dbReference type="EMBL" id="CAHR02000308">
    <property type="protein sequence ID" value="CCG84795.1"/>
    <property type="molecule type" value="Genomic_DNA"/>
</dbReference>
<dbReference type="SUPFAM" id="SSF53448">
    <property type="entry name" value="Nucleotide-diphospho-sugar transferases"/>
    <property type="match status" value="1"/>
</dbReference>
<protein>
    <recommendedName>
        <fullName evidence="12">Mannosyl phosphorylinositol ceramide synthase SUR1</fullName>
    </recommendedName>
</protein>
<dbReference type="OrthoDB" id="3647at2759"/>
<proteinExistence type="inferred from homology"/>
<dbReference type="GO" id="GO:0000030">
    <property type="term" value="F:mannosyltransferase activity"/>
    <property type="evidence" value="ECO:0007669"/>
    <property type="project" value="TreeGrafter"/>
</dbReference>
<evidence type="ECO:0000256" key="5">
    <source>
        <dbReference type="ARBA" id="ARBA00022692"/>
    </source>
</evidence>
<feature type="transmembrane region" description="Helical" evidence="9">
    <location>
        <begin position="270"/>
        <end position="292"/>
    </location>
</feature>
<evidence type="ECO:0000256" key="2">
    <source>
        <dbReference type="ARBA" id="ARBA00004257"/>
    </source>
</evidence>
<dbReference type="AlphaFoldDB" id="R4XGB1"/>
<keyword evidence="8 9" id="KW-0472">Membrane</keyword>
<keyword evidence="5 9" id="KW-0812">Transmembrane</keyword>
<keyword evidence="11" id="KW-1185">Reference proteome</keyword>
<dbReference type="GO" id="GO:0032588">
    <property type="term" value="C:trans-Golgi network membrane"/>
    <property type="evidence" value="ECO:0007669"/>
    <property type="project" value="UniProtKB-ARBA"/>
</dbReference>
<feature type="transmembrane region" description="Helical" evidence="9">
    <location>
        <begin position="201"/>
        <end position="220"/>
    </location>
</feature>
<accession>R4XGB1</accession>
<sequence length="364" mass="42677">MRKSYIIFGIAQAIILGSLCYSVRWLFVLLLDSGASDAILPIEIPGINSPLIDMRSQYIPKIIHQTWKNETIPEKWVEPQKTCKDLHPDYDYMLWTDADSREFIRTEYPWFLDQFDSYEFNIERADAIRYFILSHYGGIYIDLDDGCNRKLDPLLSYHAFVRKTKPTGISNDIMGAVPQHPFFKEVIINLTPMARNWRMPYLTVMASTGPLFLSLVWLSYKRTVTMDTDRVRILMADEYMFKPWSFFLHYQGSSWHDGDSGLFFWMKSHWLLIFFLGWAVGLSVIAVMFLCLQRYRGNPSRGPLGHKFGRKDEYMHLKTLEEGEISRRNNGRMGKKKSENRPVMEGRVNQDGIWWFHRASGVYA</sequence>
<evidence type="ECO:0000256" key="4">
    <source>
        <dbReference type="ARBA" id="ARBA00022679"/>
    </source>
</evidence>
<evidence type="ECO:0000313" key="10">
    <source>
        <dbReference type="EMBL" id="CCG84795.1"/>
    </source>
</evidence>
<dbReference type="eggNOG" id="ENOG502QS3D">
    <property type="taxonomic scope" value="Eukaryota"/>
</dbReference>
<dbReference type="FunFam" id="3.90.550.20:FF:000001">
    <property type="entry name" value="MIPC synthase subunit (SurA)"/>
    <property type="match status" value="1"/>
</dbReference>
<organism evidence="10 11">
    <name type="scientific">Taphrina deformans (strain PYCC 5710 / ATCC 11124 / CBS 356.35 / IMI 108563 / JCM 9778 / NBRC 8474)</name>
    <name type="common">Peach leaf curl fungus</name>
    <name type="synonym">Lalaria deformans</name>
    <dbReference type="NCBI Taxonomy" id="1097556"/>
    <lineage>
        <taxon>Eukaryota</taxon>
        <taxon>Fungi</taxon>
        <taxon>Dikarya</taxon>
        <taxon>Ascomycota</taxon>
        <taxon>Taphrinomycotina</taxon>
        <taxon>Taphrinomycetes</taxon>
        <taxon>Taphrinales</taxon>
        <taxon>Taphrinaceae</taxon>
        <taxon>Taphrina</taxon>
    </lineage>
</organism>
<dbReference type="GO" id="GO:0051999">
    <property type="term" value="P:mannosyl-inositol phosphorylceramide biosynthetic process"/>
    <property type="evidence" value="ECO:0007669"/>
    <property type="project" value="UniProtKB-ARBA"/>
</dbReference>
<comment type="subcellular location">
    <subcellularLocation>
        <location evidence="2">Golgi apparatus</location>
        <location evidence="2">cis-Golgi network membrane</location>
        <topology evidence="2">Multi-pass membrane protein</topology>
    </subcellularLocation>
    <subcellularLocation>
        <location evidence="1">Golgi apparatus</location>
        <location evidence="1">trans-Golgi network membrane</location>
        <topology evidence="1">Multi-pass membrane protein</topology>
    </subcellularLocation>
</comment>
<evidence type="ECO:0000313" key="11">
    <source>
        <dbReference type="Proteomes" id="UP000013776"/>
    </source>
</evidence>
<evidence type="ECO:0000256" key="6">
    <source>
        <dbReference type="ARBA" id="ARBA00022989"/>
    </source>
</evidence>
<dbReference type="InterPro" id="IPR051706">
    <property type="entry name" value="Glycosyltransferase_domain"/>
</dbReference>
<dbReference type="Pfam" id="PF04488">
    <property type="entry name" value="Gly_transf_sug"/>
    <property type="match status" value="1"/>
</dbReference>
<evidence type="ECO:0000256" key="8">
    <source>
        <dbReference type="ARBA" id="ARBA00023136"/>
    </source>
</evidence>
<name>R4XGB1_TAPDE</name>
<dbReference type="PANTHER" id="PTHR32385">
    <property type="entry name" value="MANNOSYL PHOSPHORYLINOSITOL CERAMIDE SYNTHASE"/>
    <property type="match status" value="1"/>
</dbReference>
<dbReference type="InterPro" id="IPR007577">
    <property type="entry name" value="GlycoTrfase_DXD_sugar-bd_CS"/>
</dbReference>
<comment type="similarity">
    <text evidence="3">Belongs to the glycosyltransferase 32 family.</text>
</comment>
<keyword evidence="4" id="KW-0808">Transferase</keyword>